<dbReference type="OrthoDB" id="9782252at2"/>
<dbReference type="InterPro" id="IPR003489">
    <property type="entry name" value="RHF/RaiA"/>
</dbReference>
<dbReference type="AlphaFoldDB" id="A0A397QAB1"/>
<dbReference type="InterPro" id="IPR036567">
    <property type="entry name" value="RHF-like"/>
</dbReference>
<evidence type="ECO:0000313" key="2">
    <source>
        <dbReference type="Proteomes" id="UP000266273"/>
    </source>
</evidence>
<sequence>MDVPVEIAFRHVESSEAVENRIHEHIEKLKQVFDRLVSCRVTVELVSGHRKGKKFLVTVEANVPGKAHFVGHSSTDENHQHDDVYLAMRDAFAAVRRQLQDYARKVRDDKRSADAGQSG</sequence>
<proteinExistence type="predicted"/>
<keyword evidence="2" id="KW-1185">Reference proteome</keyword>
<dbReference type="Proteomes" id="UP000266273">
    <property type="component" value="Unassembled WGS sequence"/>
</dbReference>
<gene>
    <name evidence="1" type="ORF">BXY53_0214</name>
</gene>
<dbReference type="CDD" id="cd00552">
    <property type="entry name" value="RaiA"/>
    <property type="match status" value="1"/>
</dbReference>
<name>A0A397QAB1_9HYPH</name>
<organism evidence="1 2">
    <name type="scientific">Dichotomicrobium thermohalophilum</name>
    <dbReference type="NCBI Taxonomy" id="933063"/>
    <lineage>
        <taxon>Bacteria</taxon>
        <taxon>Pseudomonadati</taxon>
        <taxon>Pseudomonadota</taxon>
        <taxon>Alphaproteobacteria</taxon>
        <taxon>Hyphomicrobiales</taxon>
        <taxon>Hyphomicrobiaceae</taxon>
        <taxon>Dichotomicrobium</taxon>
    </lineage>
</organism>
<dbReference type="SUPFAM" id="SSF69754">
    <property type="entry name" value="Ribosome binding protein Y (YfiA homologue)"/>
    <property type="match status" value="1"/>
</dbReference>
<dbReference type="Pfam" id="PF02482">
    <property type="entry name" value="Ribosomal_S30AE"/>
    <property type="match status" value="1"/>
</dbReference>
<dbReference type="Gene3D" id="3.30.160.100">
    <property type="entry name" value="Ribosome hibernation promotion factor-like"/>
    <property type="match status" value="1"/>
</dbReference>
<dbReference type="RefSeq" id="WP_119060103.1">
    <property type="nucleotide sequence ID" value="NZ_QXDF01000001.1"/>
</dbReference>
<reference evidence="1 2" key="1">
    <citation type="submission" date="2018-08" db="EMBL/GenBank/DDBJ databases">
        <title>Genomic Encyclopedia of Archaeal and Bacterial Type Strains, Phase II (KMG-II): from individual species to whole genera.</title>
        <authorList>
            <person name="Goeker M."/>
        </authorList>
    </citation>
    <scope>NUCLEOTIDE SEQUENCE [LARGE SCALE GENOMIC DNA]</scope>
    <source>
        <strain evidence="1 2">DSM 5002</strain>
    </source>
</reference>
<dbReference type="EMBL" id="QXDF01000001">
    <property type="protein sequence ID" value="RIA55161.1"/>
    <property type="molecule type" value="Genomic_DNA"/>
</dbReference>
<evidence type="ECO:0000313" key="1">
    <source>
        <dbReference type="EMBL" id="RIA55161.1"/>
    </source>
</evidence>
<accession>A0A397QAB1</accession>
<protein>
    <submittedName>
        <fullName evidence="1">Ribosomal subunit interface protein</fullName>
    </submittedName>
</protein>
<comment type="caution">
    <text evidence="1">The sequence shown here is derived from an EMBL/GenBank/DDBJ whole genome shotgun (WGS) entry which is preliminary data.</text>
</comment>